<keyword evidence="4" id="KW-0808">Transferase</keyword>
<dbReference type="AlphaFoldDB" id="A0A6I4P6R1"/>
<evidence type="ECO:0000256" key="10">
    <source>
        <dbReference type="SAM" id="Phobius"/>
    </source>
</evidence>
<evidence type="ECO:0000313" key="14">
    <source>
        <dbReference type="Proteomes" id="UP000438182"/>
    </source>
</evidence>
<feature type="compositionally biased region" description="Low complexity" evidence="9">
    <location>
        <begin position="345"/>
        <end position="358"/>
    </location>
</feature>
<organism evidence="13 14">
    <name type="scientific">Agromyces seonyuensis</name>
    <dbReference type="NCBI Taxonomy" id="2662446"/>
    <lineage>
        <taxon>Bacteria</taxon>
        <taxon>Bacillati</taxon>
        <taxon>Actinomycetota</taxon>
        <taxon>Actinomycetes</taxon>
        <taxon>Micrococcales</taxon>
        <taxon>Microbacteriaceae</taxon>
        <taxon>Agromyces</taxon>
    </lineage>
</organism>
<keyword evidence="3" id="KW-0597">Phosphoprotein</keyword>
<dbReference type="Gene3D" id="1.20.5.1930">
    <property type="match status" value="1"/>
</dbReference>
<dbReference type="InterPro" id="IPR050482">
    <property type="entry name" value="Sensor_HK_TwoCompSys"/>
</dbReference>
<feature type="transmembrane region" description="Helical" evidence="10">
    <location>
        <begin position="106"/>
        <end position="124"/>
    </location>
</feature>
<feature type="domain" description="Histidine kinase/HSP90-like ATPase" evidence="11">
    <location>
        <begin position="306"/>
        <end position="408"/>
    </location>
</feature>
<dbReference type="Pfam" id="PF02518">
    <property type="entry name" value="HATPase_c"/>
    <property type="match status" value="1"/>
</dbReference>
<dbReference type="InterPro" id="IPR003594">
    <property type="entry name" value="HATPase_dom"/>
</dbReference>
<dbReference type="PIRSF" id="PIRSF037434">
    <property type="entry name" value="STHK_ChrS"/>
    <property type="match status" value="1"/>
</dbReference>
<evidence type="ECO:0000313" key="13">
    <source>
        <dbReference type="EMBL" id="MWB99354.1"/>
    </source>
</evidence>
<keyword evidence="5" id="KW-0547">Nucleotide-binding</keyword>
<feature type="domain" description="Signal transduction histidine kinase subgroup 3 dimerisation and phosphoacceptor" evidence="12">
    <location>
        <begin position="188"/>
        <end position="251"/>
    </location>
</feature>
<dbReference type="SUPFAM" id="SSF55874">
    <property type="entry name" value="ATPase domain of HSP90 chaperone/DNA topoisomerase II/histidine kinase"/>
    <property type="match status" value="1"/>
</dbReference>
<dbReference type="CDD" id="cd16917">
    <property type="entry name" value="HATPase_UhpB-NarQ-NarX-like"/>
    <property type="match status" value="1"/>
</dbReference>
<dbReference type="GO" id="GO:0000155">
    <property type="term" value="F:phosphorelay sensor kinase activity"/>
    <property type="evidence" value="ECO:0007669"/>
    <property type="project" value="InterPro"/>
</dbReference>
<dbReference type="EMBL" id="WSTA01000057">
    <property type="protein sequence ID" value="MWB99354.1"/>
    <property type="molecule type" value="Genomic_DNA"/>
</dbReference>
<dbReference type="Gene3D" id="3.30.565.10">
    <property type="entry name" value="Histidine kinase-like ATPase, C-terminal domain"/>
    <property type="match status" value="1"/>
</dbReference>
<dbReference type="RefSeq" id="WP_160425530.1">
    <property type="nucleotide sequence ID" value="NZ_WSTA01000057.1"/>
</dbReference>
<dbReference type="InterPro" id="IPR011712">
    <property type="entry name" value="Sig_transdc_His_kin_sub3_dim/P"/>
</dbReference>
<feature type="transmembrane region" description="Helical" evidence="10">
    <location>
        <begin position="7"/>
        <end position="28"/>
    </location>
</feature>
<protein>
    <recommendedName>
        <fullName evidence="2">histidine kinase</fullName>
        <ecNumber evidence="2">2.7.13.3</ecNumber>
    </recommendedName>
</protein>
<comment type="catalytic activity">
    <reaction evidence="1">
        <text>ATP + protein L-histidine = ADP + protein N-phospho-L-histidine.</text>
        <dbReference type="EC" id="2.7.13.3"/>
    </reaction>
</comment>
<keyword evidence="8" id="KW-0902">Two-component regulatory system</keyword>
<evidence type="ECO:0000256" key="4">
    <source>
        <dbReference type="ARBA" id="ARBA00022679"/>
    </source>
</evidence>
<feature type="transmembrane region" description="Helical" evidence="10">
    <location>
        <begin position="34"/>
        <end position="54"/>
    </location>
</feature>
<keyword evidence="7" id="KW-0067">ATP-binding</keyword>
<evidence type="ECO:0000256" key="5">
    <source>
        <dbReference type="ARBA" id="ARBA00022741"/>
    </source>
</evidence>
<evidence type="ECO:0000256" key="3">
    <source>
        <dbReference type="ARBA" id="ARBA00022553"/>
    </source>
</evidence>
<evidence type="ECO:0000256" key="9">
    <source>
        <dbReference type="SAM" id="MobiDB-lite"/>
    </source>
</evidence>
<feature type="region of interest" description="Disordered" evidence="9">
    <location>
        <begin position="339"/>
        <end position="373"/>
    </location>
</feature>
<dbReference type="Proteomes" id="UP000438182">
    <property type="component" value="Unassembled WGS sequence"/>
</dbReference>
<dbReference type="GO" id="GO:0046983">
    <property type="term" value="F:protein dimerization activity"/>
    <property type="evidence" value="ECO:0007669"/>
    <property type="project" value="InterPro"/>
</dbReference>
<evidence type="ECO:0000256" key="1">
    <source>
        <dbReference type="ARBA" id="ARBA00000085"/>
    </source>
</evidence>
<accession>A0A6I4P6R1</accession>
<dbReference type="EC" id="2.7.13.3" evidence="2"/>
<dbReference type="InterPro" id="IPR036890">
    <property type="entry name" value="HATPase_C_sf"/>
</dbReference>
<keyword evidence="6" id="KW-0418">Kinase</keyword>
<evidence type="ECO:0000256" key="8">
    <source>
        <dbReference type="ARBA" id="ARBA00023012"/>
    </source>
</evidence>
<evidence type="ECO:0000256" key="2">
    <source>
        <dbReference type="ARBA" id="ARBA00012438"/>
    </source>
</evidence>
<comment type="caution">
    <text evidence="13">The sequence shown here is derived from an EMBL/GenBank/DDBJ whole genome shotgun (WGS) entry which is preliminary data.</text>
</comment>
<keyword evidence="10" id="KW-0472">Membrane</keyword>
<feature type="transmembrane region" description="Helical" evidence="10">
    <location>
        <begin position="66"/>
        <end position="86"/>
    </location>
</feature>
<keyword evidence="10" id="KW-1133">Transmembrane helix</keyword>
<gene>
    <name evidence="13" type="ORF">GB864_12455</name>
</gene>
<keyword evidence="14" id="KW-1185">Reference proteome</keyword>
<evidence type="ECO:0000259" key="12">
    <source>
        <dbReference type="Pfam" id="PF07730"/>
    </source>
</evidence>
<evidence type="ECO:0000259" key="11">
    <source>
        <dbReference type="Pfam" id="PF02518"/>
    </source>
</evidence>
<proteinExistence type="predicted"/>
<evidence type="ECO:0000256" key="7">
    <source>
        <dbReference type="ARBA" id="ARBA00022840"/>
    </source>
</evidence>
<name>A0A6I4P6R1_9MICO</name>
<dbReference type="InterPro" id="IPR017205">
    <property type="entry name" value="Sig_transdc_His_kinase_ChrS"/>
</dbReference>
<reference evidence="13 14" key="1">
    <citation type="submission" date="2019-12" db="EMBL/GenBank/DDBJ databases">
        <authorList>
            <person name="Kim Y.S."/>
        </authorList>
    </citation>
    <scope>NUCLEOTIDE SEQUENCE [LARGE SCALE GENOMIC DNA]</scope>
    <source>
        <strain evidence="13 14">MMS17-SY077</strain>
    </source>
</reference>
<keyword evidence="10" id="KW-0812">Transmembrane</keyword>
<dbReference type="PANTHER" id="PTHR24421">
    <property type="entry name" value="NITRATE/NITRITE SENSOR PROTEIN NARX-RELATED"/>
    <property type="match status" value="1"/>
</dbReference>
<dbReference type="PANTHER" id="PTHR24421:SF10">
    <property type="entry name" value="NITRATE_NITRITE SENSOR PROTEIN NARQ"/>
    <property type="match status" value="1"/>
</dbReference>
<evidence type="ECO:0000256" key="6">
    <source>
        <dbReference type="ARBA" id="ARBA00022777"/>
    </source>
</evidence>
<sequence length="421" mass="43200">MTRLRWWDAAAVGVALIVVGLTLVQPPYGPDDVGVWSATAAFLLVYAFLGRPMVELEDAAPVPRQVVALVAFCLVLAVGCAFDPGYASLQCFIYPFIWVTGCNLRVVLGEHVVVAAAIIVGSLVGRGWDALGVALGTAALSVAFSIAFGLWIMSMVRQGEERSRLLDELQAAQGALAAANRAAGVEAERARLAREIHDTIAQSLTGLVVVAQRAGRSLAKDDPGAAREDVALIETIAREALAETRTLVAATAAPDANAGLVASIERVAAAFARETGLRVDVDLAGLPGGALPTGALDREHEVVVLRSVQEGLSNVRKHAGADRAVVSLALADAAVRVRVDDDGRGPSPSGSPDTTSPGEAVSEAPSHTGSGGFGLAGLRDRVGLVGGTLRFGPAPAGGARLEVAVPVTAAASGKVEPWASV</sequence>
<dbReference type="Pfam" id="PF07730">
    <property type="entry name" value="HisKA_3"/>
    <property type="match status" value="1"/>
</dbReference>
<feature type="transmembrane region" description="Helical" evidence="10">
    <location>
        <begin position="131"/>
        <end position="153"/>
    </location>
</feature>
<dbReference type="GO" id="GO:0016020">
    <property type="term" value="C:membrane"/>
    <property type="evidence" value="ECO:0007669"/>
    <property type="project" value="InterPro"/>
</dbReference>
<dbReference type="GO" id="GO:0005524">
    <property type="term" value="F:ATP binding"/>
    <property type="evidence" value="ECO:0007669"/>
    <property type="project" value="UniProtKB-KW"/>
</dbReference>